<dbReference type="Proteomes" id="UP000815677">
    <property type="component" value="Unassembled WGS sequence"/>
</dbReference>
<evidence type="ECO:0000313" key="3">
    <source>
        <dbReference type="Proteomes" id="UP000815677"/>
    </source>
</evidence>
<evidence type="ECO:0000256" key="1">
    <source>
        <dbReference type="SAM" id="MobiDB-lite"/>
    </source>
</evidence>
<keyword evidence="3" id="KW-1185">Reference proteome</keyword>
<protein>
    <submittedName>
        <fullName evidence="2">Uncharacterized protein</fullName>
    </submittedName>
</protein>
<gene>
    <name evidence="2" type="ORF">MCHLO_05193</name>
</gene>
<dbReference type="EMBL" id="DF843940">
    <property type="protein sequence ID" value="GAT47747.1"/>
    <property type="molecule type" value="Genomic_DNA"/>
</dbReference>
<name>A0ABQ0L9A9_MYCCL</name>
<organism evidence="2 3">
    <name type="scientific">Mycena chlorophos</name>
    <name type="common">Agaric fungus</name>
    <name type="synonym">Agaricus chlorophos</name>
    <dbReference type="NCBI Taxonomy" id="658473"/>
    <lineage>
        <taxon>Eukaryota</taxon>
        <taxon>Fungi</taxon>
        <taxon>Dikarya</taxon>
        <taxon>Basidiomycota</taxon>
        <taxon>Agaricomycotina</taxon>
        <taxon>Agaricomycetes</taxon>
        <taxon>Agaricomycetidae</taxon>
        <taxon>Agaricales</taxon>
        <taxon>Marasmiineae</taxon>
        <taxon>Mycenaceae</taxon>
        <taxon>Mycena</taxon>
    </lineage>
</organism>
<evidence type="ECO:0000313" key="2">
    <source>
        <dbReference type="EMBL" id="GAT47747.1"/>
    </source>
</evidence>
<feature type="compositionally biased region" description="Low complexity" evidence="1">
    <location>
        <begin position="36"/>
        <end position="45"/>
    </location>
</feature>
<feature type="compositionally biased region" description="Polar residues" evidence="1">
    <location>
        <begin position="59"/>
        <end position="73"/>
    </location>
</feature>
<proteinExistence type="predicted"/>
<accession>A0ABQ0L9A9</accession>
<feature type="region of interest" description="Disordered" evidence="1">
    <location>
        <begin position="17"/>
        <end position="73"/>
    </location>
</feature>
<sequence>MPRNNLSKAIYMMLNTPLVDESKPDAYRDVPMQDMSSAPSSRSSSGFLVTPASSPPTSQPGSKIISPVQQAKP</sequence>
<reference evidence="2" key="1">
    <citation type="submission" date="2014-09" db="EMBL/GenBank/DDBJ databases">
        <title>Genome sequence of the luminous mushroom Mycena chlorophos for searching fungal bioluminescence genes.</title>
        <authorList>
            <person name="Tanaka Y."/>
            <person name="Kasuga D."/>
            <person name="Oba Y."/>
            <person name="Hase S."/>
            <person name="Sato K."/>
            <person name="Oba Y."/>
            <person name="Sakakibara Y."/>
        </authorList>
    </citation>
    <scope>NUCLEOTIDE SEQUENCE</scope>
</reference>